<evidence type="ECO:0000256" key="8">
    <source>
        <dbReference type="ARBA" id="ARBA00023136"/>
    </source>
</evidence>
<feature type="transmembrane region" description="Helical" evidence="10">
    <location>
        <begin position="698"/>
        <end position="720"/>
    </location>
</feature>
<dbReference type="NCBIfam" id="TIGR00728">
    <property type="entry name" value="OPT_sfam"/>
    <property type="match status" value="1"/>
</dbReference>
<keyword evidence="5" id="KW-0571">Peptide transport</keyword>
<feature type="transmembrane region" description="Helical" evidence="10">
    <location>
        <begin position="253"/>
        <end position="271"/>
    </location>
</feature>
<feature type="transmembrane region" description="Helical" evidence="10">
    <location>
        <begin position="320"/>
        <end position="341"/>
    </location>
</feature>
<feature type="transmembrane region" description="Helical" evidence="10">
    <location>
        <begin position="147"/>
        <end position="167"/>
    </location>
</feature>
<keyword evidence="3" id="KW-0813">Transport</keyword>
<dbReference type="PANTHER" id="PTHR22601">
    <property type="entry name" value="ISP4 LIKE PROTEIN"/>
    <property type="match status" value="1"/>
</dbReference>
<evidence type="ECO:0000256" key="2">
    <source>
        <dbReference type="ARBA" id="ARBA00008807"/>
    </source>
</evidence>
<evidence type="ECO:0000256" key="10">
    <source>
        <dbReference type="SAM" id="Phobius"/>
    </source>
</evidence>
<keyword evidence="6" id="KW-0653">Protein transport</keyword>
<accession>A0ABR3DMK3</accession>
<comment type="similarity">
    <text evidence="2">Belongs to the oligopeptide OPT transporter family.</text>
</comment>
<feature type="transmembrane region" description="Helical" evidence="10">
    <location>
        <begin position="222"/>
        <end position="241"/>
    </location>
</feature>
<comment type="subcellular location">
    <subcellularLocation>
        <location evidence="1">Membrane</location>
        <topology evidence="1">Multi-pass membrane protein</topology>
    </subcellularLocation>
</comment>
<dbReference type="Proteomes" id="UP001451303">
    <property type="component" value="Unassembled WGS sequence"/>
</dbReference>
<feature type="transmembrane region" description="Helical" evidence="10">
    <location>
        <begin position="392"/>
        <end position="415"/>
    </location>
</feature>
<keyword evidence="12" id="KW-1185">Reference proteome</keyword>
<feature type="region of interest" description="Disordered" evidence="9">
    <location>
        <begin position="1"/>
        <end position="76"/>
    </location>
</feature>
<protein>
    <submittedName>
        <fullName evidence="11">OPT oligopeptide transporter domain-containing protein</fullName>
    </submittedName>
</protein>
<keyword evidence="4 10" id="KW-0812">Transmembrane</keyword>
<feature type="transmembrane region" description="Helical" evidence="10">
    <location>
        <begin position="675"/>
        <end position="692"/>
    </location>
</feature>
<feature type="transmembrane region" description="Helical" evidence="10">
    <location>
        <begin position="732"/>
        <end position="749"/>
    </location>
</feature>
<feature type="transmembrane region" description="Helical" evidence="10">
    <location>
        <begin position="755"/>
        <end position="771"/>
    </location>
</feature>
<comment type="caution">
    <text evidence="11">The sequence shown here is derived from an EMBL/GenBank/DDBJ whole genome shotgun (WGS) entry which is preliminary data.</text>
</comment>
<evidence type="ECO:0000256" key="7">
    <source>
        <dbReference type="ARBA" id="ARBA00022989"/>
    </source>
</evidence>
<evidence type="ECO:0000313" key="11">
    <source>
        <dbReference type="EMBL" id="KAL0473548.1"/>
    </source>
</evidence>
<feature type="transmembrane region" description="Helical" evidence="10">
    <location>
        <begin position="548"/>
        <end position="571"/>
    </location>
</feature>
<feature type="transmembrane region" description="Helical" evidence="10">
    <location>
        <begin position="521"/>
        <end position="542"/>
    </location>
</feature>
<reference evidence="11 12" key="1">
    <citation type="submission" date="2023-09" db="EMBL/GenBank/DDBJ databases">
        <title>Multi-omics analysis of a traditional fermented food reveals byproduct-associated fungal strains for waste-to-food upcycling.</title>
        <authorList>
            <consortium name="Lawrence Berkeley National Laboratory"/>
            <person name="Rekdal V.M."/>
            <person name="Villalobos-Escobedo J.M."/>
            <person name="Rodriguez-Valeron N."/>
            <person name="Garcia M.O."/>
            <person name="Vasquez D.P."/>
            <person name="Damayanti I."/>
            <person name="Sorensen P.M."/>
            <person name="Baidoo E.E."/>
            <person name="De Carvalho A.C."/>
            <person name="Riley R."/>
            <person name="Lipzen A."/>
            <person name="He G."/>
            <person name="Yan M."/>
            <person name="Haridas S."/>
            <person name="Daum C."/>
            <person name="Yoshinaga Y."/>
            <person name="Ng V."/>
            <person name="Grigoriev I.V."/>
            <person name="Munk R."/>
            <person name="Nuraida L."/>
            <person name="Wijaya C.H."/>
            <person name="Morales P.-C."/>
            <person name="Keasling J.D."/>
        </authorList>
    </citation>
    <scope>NUCLEOTIDE SEQUENCE [LARGE SCALE GENOMIC DNA]</scope>
    <source>
        <strain evidence="11 12">FGSC 2613</strain>
    </source>
</reference>
<feature type="compositionally biased region" description="Polar residues" evidence="9">
    <location>
        <begin position="1"/>
        <end position="12"/>
    </location>
</feature>
<dbReference type="InterPro" id="IPR004648">
    <property type="entry name" value="Oligpept_transpt"/>
</dbReference>
<feature type="transmembrane region" description="Helical" evidence="10">
    <location>
        <begin position="361"/>
        <end position="380"/>
    </location>
</feature>
<dbReference type="NCBIfam" id="TIGR00727">
    <property type="entry name" value="ISP4_OPT"/>
    <property type="match status" value="1"/>
</dbReference>
<organism evidence="11 12">
    <name type="scientific">Neurospora intermedia</name>
    <dbReference type="NCBI Taxonomy" id="5142"/>
    <lineage>
        <taxon>Eukaryota</taxon>
        <taxon>Fungi</taxon>
        <taxon>Dikarya</taxon>
        <taxon>Ascomycota</taxon>
        <taxon>Pezizomycotina</taxon>
        <taxon>Sordariomycetes</taxon>
        <taxon>Sordariomycetidae</taxon>
        <taxon>Sordariales</taxon>
        <taxon>Sordariaceae</taxon>
        <taxon>Neurospora</taxon>
    </lineage>
</organism>
<feature type="transmembrane region" description="Helical" evidence="10">
    <location>
        <begin position="174"/>
        <end position="195"/>
    </location>
</feature>
<feature type="transmembrane region" description="Helical" evidence="10">
    <location>
        <begin position="592"/>
        <end position="612"/>
    </location>
</feature>
<keyword evidence="7 10" id="KW-1133">Transmembrane helix</keyword>
<evidence type="ECO:0000313" key="12">
    <source>
        <dbReference type="Proteomes" id="UP001451303"/>
    </source>
</evidence>
<evidence type="ECO:0000256" key="6">
    <source>
        <dbReference type="ARBA" id="ARBA00022927"/>
    </source>
</evidence>
<evidence type="ECO:0000256" key="5">
    <source>
        <dbReference type="ARBA" id="ARBA00022856"/>
    </source>
</evidence>
<evidence type="ECO:0000256" key="3">
    <source>
        <dbReference type="ARBA" id="ARBA00022448"/>
    </source>
</evidence>
<dbReference type="EMBL" id="JAVLET010000002">
    <property type="protein sequence ID" value="KAL0473548.1"/>
    <property type="molecule type" value="Genomic_DNA"/>
</dbReference>
<dbReference type="InterPro" id="IPR004813">
    <property type="entry name" value="OPT"/>
</dbReference>
<evidence type="ECO:0000256" key="9">
    <source>
        <dbReference type="SAM" id="MobiDB-lite"/>
    </source>
</evidence>
<feature type="transmembrane region" description="Helical" evidence="10">
    <location>
        <begin position="783"/>
        <end position="807"/>
    </location>
</feature>
<feature type="transmembrane region" description="Helical" evidence="10">
    <location>
        <begin position="277"/>
        <end position="300"/>
    </location>
</feature>
<feature type="compositionally biased region" description="Low complexity" evidence="9">
    <location>
        <begin position="47"/>
        <end position="57"/>
    </location>
</feature>
<name>A0ABR3DMK3_NEUIN</name>
<gene>
    <name evidence="11" type="ORF">QR685DRAFT_178600</name>
</gene>
<feature type="transmembrane region" description="Helical" evidence="10">
    <location>
        <begin position="632"/>
        <end position="654"/>
    </location>
</feature>
<proteinExistence type="inferred from homology"/>
<evidence type="ECO:0000256" key="4">
    <source>
        <dbReference type="ARBA" id="ARBA00022692"/>
    </source>
</evidence>
<keyword evidence="8 10" id="KW-0472">Membrane</keyword>
<dbReference type="Pfam" id="PF03169">
    <property type="entry name" value="OPT"/>
    <property type="match status" value="1"/>
</dbReference>
<evidence type="ECO:0000256" key="1">
    <source>
        <dbReference type="ARBA" id="ARBA00004141"/>
    </source>
</evidence>
<feature type="transmembrane region" description="Helical" evidence="10">
    <location>
        <begin position="462"/>
        <end position="488"/>
    </location>
</feature>
<sequence length="859" mass="95525">MTSYSNLRSSGASIDGMEAVELKDRRASTSGRKSVDLEKGEEDIGVSSSSWNGAPGSSQGGHRRQESHGADDEDGSELELLLDPNLPAEYSHKLRDLTRKSLSFDDNQVGVKFGESEDEEEEVENSPYPEVRAAVPNFDQDLPCNTIRAWTIGLGLIFLGASMNTIFSLRAPSISLGSLIAQIIAWPLGHGWAMFMPEREFNTFGKRWTLNPGPFNIKEHSVIVVMASVSFSVAYATDIILAQKVFYKQDFGLLWGVLLTISTQSLGYGIAGMLRRFLVYPASMIWPGNLVGVTLMHAMYGQNEKKDPTIMGGSIPRYRWFAYITLGSFLYYFIPGFFAQFLSSFAIVTWMAPNNPVVNQLFGYSTGLSLLPITFDWAQITGYVGSPMVPPWHAIANILAGVVIFFIIAASFLQYTGAWYGKYLPMSDSNVYDNTGKTYDVSRVLSKDFTLDEGAYNTYSPLFLSTTFAIAYGLSFAAISSLIVYTYLHHGKTIWRQWKNSTSERPDVHMKMMRKYNEAPTWWYMSLFAVMLALGFFTVLGWQTNLTWWAFLLAVFISFAFSLPIGIIQAVTNNQIGLNVLTEFVFGYIQPGRPLALMIFKTFGYITMSQALTFVGDLKFGHYMKLPPRVLFSAQVVATTFSCIIQILVLNYALRTIPEVCTPSQPQHFTCPGGRVFFSASVIWGLIGPARMFSPGQIYSSLFLFFILGAVVPLVIWLLLRRAQKRNPHTKTWLRYVIAPVIFGGAGSIPPASPLNYLSWGIVGYGFQYVVRKRHFGWWSRLNFLTSCGLDLGLALATLVVFFAFTINEISPPSWWGNDVVKGTLDFKGMAVRERVREGETFGPRVWALGGGGGGGGSG</sequence>
<feature type="compositionally biased region" description="Basic and acidic residues" evidence="9">
    <location>
        <begin position="20"/>
        <end position="38"/>
    </location>
</feature>